<accession>A0AAV4Q564</accession>
<feature type="region of interest" description="Disordered" evidence="1">
    <location>
        <begin position="78"/>
        <end position="113"/>
    </location>
</feature>
<protein>
    <submittedName>
        <fullName evidence="2">Uncharacterized protein</fullName>
    </submittedName>
</protein>
<evidence type="ECO:0000256" key="1">
    <source>
        <dbReference type="SAM" id="MobiDB-lite"/>
    </source>
</evidence>
<feature type="region of interest" description="Disordered" evidence="1">
    <location>
        <begin position="12"/>
        <end position="34"/>
    </location>
</feature>
<keyword evidence="3" id="KW-1185">Reference proteome</keyword>
<reference evidence="2 3" key="1">
    <citation type="submission" date="2021-06" db="EMBL/GenBank/DDBJ databases">
        <title>Caerostris darwini draft genome.</title>
        <authorList>
            <person name="Kono N."/>
            <person name="Arakawa K."/>
        </authorList>
    </citation>
    <scope>NUCLEOTIDE SEQUENCE [LARGE SCALE GENOMIC DNA]</scope>
</reference>
<name>A0AAV4Q564_9ARAC</name>
<evidence type="ECO:0000313" key="3">
    <source>
        <dbReference type="Proteomes" id="UP001054837"/>
    </source>
</evidence>
<proteinExistence type="predicted"/>
<gene>
    <name evidence="2" type="ORF">CDAR_233141</name>
</gene>
<dbReference type="AlphaFoldDB" id="A0AAV4Q564"/>
<evidence type="ECO:0000313" key="2">
    <source>
        <dbReference type="EMBL" id="GIY04165.1"/>
    </source>
</evidence>
<dbReference type="Proteomes" id="UP001054837">
    <property type="component" value="Unassembled WGS sequence"/>
</dbReference>
<organism evidence="2 3">
    <name type="scientific">Caerostris darwini</name>
    <dbReference type="NCBI Taxonomy" id="1538125"/>
    <lineage>
        <taxon>Eukaryota</taxon>
        <taxon>Metazoa</taxon>
        <taxon>Ecdysozoa</taxon>
        <taxon>Arthropoda</taxon>
        <taxon>Chelicerata</taxon>
        <taxon>Arachnida</taxon>
        <taxon>Araneae</taxon>
        <taxon>Araneomorphae</taxon>
        <taxon>Entelegynae</taxon>
        <taxon>Araneoidea</taxon>
        <taxon>Araneidae</taxon>
        <taxon>Caerostris</taxon>
    </lineage>
</organism>
<dbReference type="EMBL" id="BPLQ01003898">
    <property type="protein sequence ID" value="GIY04165.1"/>
    <property type="molecule type" value="Genomic_DNA"/>
</dbReference>
<sequence length="113" mass="11953">MENFLDIIKKLHNHPISGGGSSTSRGRGVHKQAGGLHRILSLELHPEPPLAGAGAAWTAGLVSGTTRQSEALVMGQKGFSNSNCATPKGGSDTHCREGNLLQKSSQKFRPINR</sequence>
<comment type="caution">
    <text evidence="2">The sequence shown here is derived from an EMBL/GenBank/DDBJ whole genome shotgun (WGS) entry which is preliminary data.</text>
</comment>